<proteinExistence type="predicted"/>
<keyword evidence="2" id="KW-1185">Reference proteome</keyword>
<protein>
    <submittedName>
        <fullName evidence="1">Uncharacterized protein</fullName>
    </submittedName>
</protein>
<reference evidence="1" key="1">
    <citation type="submission" date="2021-02" db="EMBL/GenBank/DDBJ databases">
        <authorList>
            <consortium name="DOE Joint Genome Institute"/>
            <person name="Ahrendt S."/>
            <person name="Looney B.P."/>
            <person name="Miyauchi S."/>
            <person name="Morin E."/>
            <person name="Drula E."/>
            <person name="Courty P.E."/>
            <person name="Chicoki N."/>
            <person name="Fauchery L."/>
            <person name="Kohler A."/>
            <person name="Kuo A."/>
            <person name="Labutti K."/>
            <person name="Pangilinan J."/>
            <person name="Lipzen A."/>
            <person name="Riley R."/>
            <person name="Andreopoulos W."/>
            <person name="He G."/>
            <person name="Johnson J."/>
            <person name="Barry K.W."/>
            <person name="Grigoriev I.V."/>
            <person name="Nagy L."/>
            <person name="Hibbett D."/>
            <person name="Henrissat B."/>
            <person name="Matheny P.B."/>
            <person name="Labbe J."/>
            <person name="Martin F."/>
        </authorList>
    </citation>
    <scope>NUCLEOTIDE SEQUENCE</scope>
    <source>
        <strain evidence="1">FP105234-sp</strain>
    </source>
</reference>
<evidence type="ECO:0000313" key="1">
    <source>
        <dbReference type="EMBL" id="KAI0044887.1"/>
    </source>
</evidence>
<accession>A0ACB8RM78</accession>
<sequence>MHARQLPTEHRLHTHIPIIIHALLAPTPARRHLPARVPDPAPHLAHARPELRTLLARARAHLDLAPLPSAEEA</sequence>
<name>A0ACB8RM78_9AGAM</name>
<comment type="caution">
    <text evidence="1">The sequence shown here is derived from an EMBL/GenBank/DDBJ whole genome shotgun (WGS) entry which is preliminary data.</text>
</comment>
<reference evidence="1" key="2">
    <citation type="journal article" date="2022" name="New Phytol.">
        <title>Evolutionary transition to the ectomycorrhizal habit in the genomes of a hyperdiverse lineage of mushroom-forming fungi.</title>
        <authorList>
            <person name="Looney B."/>
            <person name="Miyauchi S."/>
            <person name="Morin E."/>
            <person name="Drula E."/>
            <person name="Courty P.E."/>
            <person name="Kohler A."/>
            <person name="Kuo A."/>
            <person name="LaButti K."/>
            <person name="Pangilinan J."/>
            <person name="Lipzen A."/>
            <person name="Riley R."/>
            <person name="Andreopoulos W."/>
            <person name="He G."/>
            <person name="Johnson J."/>
            <person name="Nolan M."/>
            <person name="Tritt A."/>
            <person name="Barry K.W."/>
            <person name="Grigoriev I.V."/>
            <person name="Nagy L.G."/>
            <person name="Hibbett D."/>
            <person name="Henrissat B."/>
            <person name="Matheny P.B."/>
            <person name="Labbe J."/>
            <person name="Martin F.M."/>
        </authorList>
    </citation>
    <scope>NUCLEOTIDE SEQUENCE</scope>
    <source>
        <strain evidence="1">FP105234-sp</strain>
    </source>
</reference>
<organism evidence="1 2">
    <name type="scientific">Auriscalpium vulgare</name>
    <dbReference type="NCBI Taxonomy" id="40419"/>
    <lineage>
        <taxon>Eukaryota</taxon>
        <taxon>Fungi</taxon>
        <taxon>Dikarya</taxon>
        <taxon>Basidiomycota</taxon>
        <taxon>Agaricomycotina</taxon>
        <taxon>Agaricomycetes</taxon>
        <taxon>Russulales</taxon>
        <taxon>Auriscalpiaceae</taxon>
        <taxon>Auriscalpium</taxon>
    </lineage>
</organism>
<dbReference type="EMBL" id="MU275968">
    <property type="protein sequence ID" value="KAI0044887.1"/>
    <property type="molecule type" value="Genomic_DNA"/>
</dbReference>
<dbReference type="Proteomes" id="UP000814033">
    <property type="component" value="Unassembled WGS sequence"/>
</dbReference>
<gene>
    <name evidence="1" type="ORF">FA95DRAFT_1561725</name>
</gene>
<evidence type="ECO:0000313" key="2">
    <source>
        <dbReference type="Proteomes" id="UP000814033"/>
    </source>
</evidence>